<evidence type="ECO:0000313" key="1">
    <source>
        <dbReference type="EMBL" id="MPM39645.1"/>
    </source>
</evidence>
<sequence length="141" mass="16667">MTEQNKADIERLRVAGHSYTQIAEILHQSRNTVKSVCQRYGFQPGVTLVIEKESGVCQNCGTQIIQTEGQKHRNFCSDACRRAWWKTHRDLGKKKTAVQVRCVFCDRMFEDYTRNHRKYCCHACYIRDRFREKKPHDKRAV</sequence>
<proteinExistence type="predicted"/>
<organism evidence="1">
    <name type="scientific">bioreactor metagenome</name>
    <dbReference type="NCBI Taxonomy" id="1076179"/>
    <lineage>
        <taxon>unclassified sequences</taxon>
        <taxon>metagenomes</taxon>
        <taxon>ecological metagenomes</taxon>
    </lineage>
</organism>
<reference evidence="1" key="1">
    <citation type="submission" date="2019-08" db="EMBL/GenBank/DDBJ databases">
        <authorList>
            <person name="Kucharzyk K."/>
            <person name="Murdoch R.W."/>
            <person name="Higgins S."/>
            <person name="Loffler F."/>
        </authorList>
    </citation>
    <scope>NUCLEOTIDE SEQUENCE</scope>
</reference>
<protein>
    <submittedName>
        <fullName evidence="1">Uncharacterized protein</fullName>
    </submittedName>
</protein>
<dbReference type="AlphaFoldDB" id="A0A644ZFI0"/>
<comment type="caution">
    <text evidence="1">The sequence shown here is derived from an EMBL/GenBank/DDBJ whole genome shotgun (WGS) entry which is preliminary data.</text>
</comment>
<gene>
    <name evidence="1" type="ORF">SDC9_86279</name>
</gene>
<name>A0A644ZFI0_9ZZZZ</name>
<accession>A0A644ZFI0</accession>
<dbReference type="EMBL" id="VSSQ01008717">
    <property type="protein sequence ID" value="MPM39645.1"/>
    <property type="molecule type" value="Genomic_DNA"/>
</dbReference>